<dbReference type="NCBIfam" id="TIGR02962">
    <property type="entry name" value="hdxy_isourate"/>
    <property type="match status" value="1"/>
</dbReference>
<evidence type="ECO:0000256" key="8">
    <source>
        <dbReference type="RuleBase" id="RU361270"/>
    </source>
</evidence>
<evidence type="ECO:0000256" key="6">
    <source>
        <dbReference type="ARBA" id="ARBA00022801"/>
    </source>
</evidence>
<comment type="similarity">
    <text evidence="3 8">Belongs to the transthyretin family. 5-hydroxyisourate hydrolase subfamily.</text>
</comment>
<dbReference type="InterPro" id="IPR036817">
    <property type="entry name" value="Transthyretin/HIU_hydrolase_sf"/>
</dbReference>
<evidence type="ECO:0000256" key="2">
    <source>
        <dbReference type="ARBA" id="ARBA00002704"/>
    </source>
</evidence>
<keyword evidence="6 8" id="KW-0378">Hydrolase</keyword>
<feature type="domain" description="Transthyretin/hydroxyisourate hydrolase" evidence="9">
    <location>
        <begin position="1"/>
        <end position="112"/>
    </location>
</feature>
<dbReference type="PROSITE" id="PS00768">
    <property type="entry name" value="TRANSTHYRETIN_1"/>
    <property type="match status" value="1"/>
</dbReference>
<dbReference type="PRINTS" id="PR00189">
    <property type="entry name" value="TRNSTHYRETIN"/>
</dbReference>
<evidence type="ECO:0000256" key="1">
    <source>
        <dbReference type="ARBA" id="ARBA00001043"/>
    </source>
</evidence>
<evidence type="ECO:0000256" key="4">
    <source>
        <dbReference type="ARBA" id="ARBA00011881"/>
    </source>
</evidence>
<dbReference type="OrthoDB" id="10265230at2759"/>
<dbReference type="KEGG" id="pmac:106716673"/>
<evidence type="ECO:0000259" key="9">
    <source>
        <dbReference type="SMART" id="SM00095"/>
    </source>
</evidence>
<keyword evidence="5 8" id="KW-0659">Purine metabolism</keyword>
<dbReference type="InterPro" id="IPR023418">
    <property type="entry name" value="Thyroxine_BS"/>
</dbReference>
<evidence type="ECO:0000256" key="7">
    <source>
        <dbReference type="PIRSR" id="PIRSR600895-51"/>
    </source>
</evidence>
<evidence type="ECO:0000313" key="11">
    <source>
        <dbReference type="Proteomes" id="UP000053240"/>
    </source>
</evidence>
<reference evidence="10 11" key="1">
    <citation type="journal article" date="2015" name="Nat. Commun.">
        <title>Outbred genome sequencing and CRISPR/Cas9 gene editing in butterflies.</title>
        <authorList>
            <person name="Li X."/>
            <person name="Fan D."/>
            <person name="Zhang W."/>
            <person name="Liu G."/>
            <person name="Zhang L."/>
            <person name="Zhao L."/>
            <person name="Fang X."/>
            <person name="Chen L."/>
            <person name="Dong Y."/>
            <person name="Chen Y."/>
            <person name="Ding Y."/>
            <person name="Zhao R."/>
            <person name="Feng M."/>
            <person name="Zhu Y."/>
            <person name="Feng Y."/>
            <person name="Jiang X."/>
            <person name="Zhu D."/>
            <person name="Xiang H."/>
            <person name="Feng X."/>
            <person name="Li S."/>
            <person name="Wang J."/>
            <person name="Zhang G."/>
            <person name="Kronforst M.R."/>
            <person name="Wang W."/>
        </authorList>
    </citation>
    <scope>NUCLEOTIDE SEQUENCE [LARGE SCALE GENOMIC DNA]</scope>
    <source>
        <strain evidence="10">Ya'a_city_454_Pm</strain>
        <tissue evidence="10">Whole body</tissue>
    </source>
</reference>
<dbReference type="GO" id="GO:0006144">
    <property type="term" value="P:purine nucleobase metabolic process"/>
    <property type="evidence" value="ECO:0007669"/>
    <property type="project" value="UniProtKB-KW"/>
</dbReference>
<dbReference type="EMBL" id="KQ459670">
    <property type="protein sequence ID" value="KPJ20502.1"/>
    <property type="molecule type" value="Genomic_DNA"/>
</dbReference>
<feature type="binding site" evidence="7">
    <location>
        <position position="110"/>
    </location>
    <ligand>
        <name>substrate</name>
    </ligand>
</feature>
<sequence length="113" mass="12821">MSRPVLSTHVLDTTSGSPAVGLFVDLYKQRDESWTLWHSTTTSGDGRVQFPFSQDSMAPGTYKLKFNVEDYFKKNDKATLYPFVEIVFKVSEGAHYHIPLLLSPYGYTTYRGS</sequence>
<dbReference type="InterPro" id="IPR023419">
    <property type="entry name" value="Transthyretin_CS"/>
</dbReference>
<comment type="subunit">
    <text evidence="4 8">Homotetramer.</text>
</comment>
<dbReference type="InterPro" id="IPR014306">
    <property type="entry name" value="Hydroxyisourate_hydrolase"/>
</dbReference>
<dbReference type="Gene3D" id="2.60.40.180">
    <property type="entry name" value="Transthyretin/hydroxyisourate hydrolase domain"/>
    <property type="match status" value="1"/>
</dbReference>
<dbReference type="CDD" id="cd05822">
    <property type="entry name" value="TLP_HIUase"/>
    <property type="match status" value="1"/>
</dbReference>
<comment type="catalytic activity">
    <reaction evidence="1 8">
        <text>5-hydroxyisourate + H2O = 5-hydroxy-2-oxo-4-ureido-2,5-dihydro-1H-imidazole-5-carboxylate + H(+)</text>
        <dbReference type="Rhea" id="RHEA:23736"/>
        <dbReference type="ChEBI" id="CHEBI:15377"/>
        <dbReference type="ChEBI" id="CHEBI:15378"/>
        <dbReference type="ChEBI" id="CHEBI:18072"/>
        <dbReference type="ChEBI" id="CHEBI:58639"/>
        <dbReference type="EC" id="3.5.2.17"/>
    </reaction>
</comment>
<evidence type="ECO:0000256" key="5">
    <source>
        <dbReference type="ARBA" id="ARBA00022631"/>
    </source>
</evidence>
<protein>
    <recommendedName>
        <fullName evidence="8">5-hydroxyisourate hydrolase</fullName>
        <shortName evidence="8">HIU hydrolase</shortName>
        <shortName evidence="8">HIUHase</shortName>
        <ecNumber evidence="8">3.5.2.17</ecNumber>
    </recommendedName>
</protein>
<evidence type="ECO:0000256" key="3">
    <source>
        <dbReference type="ARBA" id="ARBA00009850"/>
    </source>
</evidence>
<comment type="function">
    <text evidence="2">Catalyzes the hydrolysis of 5-hydroxyisourate (HIU) to 2-oxo-4-hydroxy-4-carboxy-5-ureidoimidazoline (OHCU).</text>
</comment>
<dbReference type="FunCoup" id="A0A0N0PF64">
    <property type="interactions" value="66"/>
</dbReference>
<dbReference type="InterPro" id="IPR023416">
    <property type="entry name" value="Transthyretin/HIU_hydrolase_d"/>
</dbReference>
<accession>A0A0N0PF64</accession>
<dbReference type="SUPFAM" id="SSF49472">
    <property type="entry name" value="Transthyretin (synonym: prealbumin)"/>
    <property type="match status" value="1"/>
</dbReference>
<dbReference type="EC" id="3.5.2.17" evidence="8"/>
<dbReference type="InParanoid" id="A0A0N0PF64"/>
<proteinExistence type="inferred from homology"/>
<dbReference type="InterPro" id="IPR000895">
    <property type="entry name" value="Transthyretin/HIU_hydrolase"/>
</dbReference>
<evidence type="ECO:0000313" key="10">
    <source>
        <dbReference type="EMBL" id="KPJ20502.1"/>
    </source>
</evidence>
<dbReference type="AlphaFoldDB" id="A0A0N0PF64"/>
<dbReference type="PANTHER" id="PTHR10395:SF7">
    <property type="entry name" value="5-HYDROXYISOURATE HYDROLASE"/>
    <property type="match status" value="1"/>
</dbReference>
<organism evidence="10 11">
    <name type="scientific">Papilio machaon</name>
    <name type="common">Old World swallowtail butterfly</name>
    <dbReference type="NCBI Taxonomy" id="76193"/>
    <lineage>
        <taxon>Eukaryota</taxon>
        <taxon>Metazoa</taxon>
        <taxon>Ecdysozoa</taxon>
        <taxon>Arthropoda</taxon>
        <taxon>Hexapoda</taxon>
        <taxon>Insecta</taxon>
        <taxon>Pterygota</taxon>
        <taxon>Neoptera</taxon>
        <taxon>Endopterygota</taxon>
        <taxon>Lepidoptera</taxon>
        <taxon>Glossata</taxon>
        <taxon>Ditrysia</taxon>
        <taxon>Papilionoidea</taxon>
        <taxon>Papilionidae</taxon>
        <taxon>Papilioninae</taxon>
        <taxon>Papilio</taxon>
    </lineage>
</organism>
<dbReference type="Pfam" id="PF00576">
    <property type="entry name" value="Transthyretin"/>
    <property type="match status" value="1"/>
</dbReference>
<dbReference type="PANTHER" id="PTHR10395">
    <property type="entry name" value="URICASE AND TRANSTHYRETIN-RELATED"/>
    <property type="match status" value="1"/>
</dbReference>
<dbReference type="GO" id="GO:0033971">
    <property type="term" value="F:hydroxyisourate hydrolase activity"/>
    <property type="evidence" value="ECO:0007669"/>
    <property type="project" value="UniProtKB-EC"/>
</dbReference>
<dbReference type="Proteomes" id="UP000053240">
    <property type="component" value="Unassembled WGS sequence"/>
</dbReference>
<feature type="binding site" evidence="7">
    <location>
        <position position="47"/>
    </location>
    <ligand>
        <name>substrate</name>
    </ligand>
</feature>
<dbReference type="SMART" id="SM00095">
    <property type="entry name" value="TR_THY"/>
    <property type="match status" value="1"/>
</dbReference>
<gene>
    <name evidence="10" type="ORF">RR48_02038</name>
</gene>
<dbReference type="PROSITE" id="PS00769">
    <property type="entry name" value="TRANSTHYRETIN_2"/>
    <property type="match status" value="1"/>
</dbReference>
<dbReference type="STRING" id="76193.A0A0N0PF64"/>
<keyword evidence="11" id="KW-1185">Reference proteome</keyword>
<feature type="binding site" evidence="7">
    <location>
        <position position="9"/>
    </location>
    <ligand>
        <name>substrate</name>
    </ligand>
</feature>
<name>A0A0N0PF64_PAPMA</name>